<dbReference type="CDD" id="cd01614">
    <property type="entry name" value="EutN_CcmL"/>
    <property type="match status" value="1"/>
</dbReference>
<dbReference type="PANTHER" id="PTHR36539">
    <property type="entry name" value="ETHANOLAMINE UTILIZATION PROTEIN EUTN"/>
    <property type="match status" value="1"/>
</dbReference>
<sequence length="88" mass="9412">MNPGLVVGRVVATQKYHSLIGTKLLLIQPTDWQQDPHGDPLIAVDTVGAGAEEFVFYVSSREAAVAHKEIPPIDAAVVGIIDGVHLEE</sequence>
<evidence type="ECO:0000313" key="3">
    <source>
        <dbReference type="EMBL" id="MFC1853112.1"/>
    </source>
</evidence>
<proteinExistence type="predicted"/>
<organism evidence="3 4">
    <name type="scientific">candidate division CSSED10-310 bacterium</name>
    <dbReference type="NCBI Taxonomy" id="2855610"/>
    <lineage>
        <taxon>Bacteria</taxon>
        <taxon>Bacteria division CSSED10-310</taxon>
    </lineage>
</organism>
<protein>
    <submittedName>
        <fullName evidence="3">EutN/CcmL family microcompartment protein</fullName>
    </submittedName>
</protein>
<reference evidence="3 4" key="1">
    <citation type="submission" date="2024-09" db="EMBL/GenBank/DDBJ databases">
        <title>Laminarin stimulates single cell rates of sulfate reduction while oxygen inhibits transcriptomic activity in coastal marine sediment.</title>
        <authorList>
            <person name="Lindsay M."/>
            <person name="Orcutt B."/>
            <person name="Emerson D."/>
            <person name="Stepanauskas R."/>
            <person name="D'Angelo T."/>
        </authorList>
    </citation>
    <scope>NUCLEOTIDE SEQUENCE [LARGE SCALE GENOMIC DNA]</scope>
    <source>
        <strain evidence="3">SAG AM-311-K15</strain>
    </source>
</reference>
<gene>
    <name evidence="3" type="ORF">ACFL27_23185</name>
</gene>
<dbReference type="SUPFAM" id="SSF159133">
    <property type="entry name" value="EutN/CcmL-like"/>
    <property type="match status" value="1"/>
</dbReference>
<name>A0ABV6Z3V1_UNCC1</name>
<dbReference type="Pfam" id="PF03319">
    <property type="entry name" value="EutN_CcmL"/>
    <property type="match status" value="1"/>
</dbReference>
<accession>A0ABV6Z3V1</accession>
<comment type="subcellular location">
    <subcellularLocation>
        <location evidence="1">Bacterial microcompartment</location>
    </subcellularLocation>
</comment>
<dbReference type="Gene3D" id="2.40.50.220">
    <property type="entry name" value="EutN/Ccml"/>
    <property type="match status" value="1"/>
</dbReference>
<dbReference type="PANTHER" id="PTHR36539:SF1">
    <property type="entry name" value="BACTERIAL MICROCOMPARTMENT SHELL VERTEX PROTEIN EUTN"/>
    <property type="match status" value="1"/>
</dbReference>
<keyword evidence="2" id="KW-1283">Bacterial microcompartment</keyword>
<dbReference type="PROSITE" id="PS51932">
    <property type="entry name" value="BMV"/>
    <property type="match status" value="1"/>
</dbReference>
<evidence type="ECO:0000313" key="4">
    <source>
        <dbReference type="Proteomes" id="UP001594351"/>
    </source>
</evidence>
<dbReference type="InterPro" id="IPR004992">
    <property type="entry name" value="EutN_CcmL"/>
</dbReference>
<keyword evidence="4" id="KW-1185">Reference proteome</keyword>
<evidence type="ECO:0000256" key="2">
    <source>
        <dbReference type="ARBA" id="ARBA00024446"/>
    </source>
</evidence>
<dbReference type="InterPro" id="IPR036677">
    <property type="entry name" value="EutN_CcmL_sf"/>
</dbReference>
<evidence type="ECO:0000256" key="1">
    <source>
        <dbReference type="ARBA" id="ARBA00024322"/>
    </source>
</evidence>
<dbReference type="EMBL" id="JBHPBY010000426">
    <property type="protein sequence ID" value="MFC1853112.1"/>
    <property type="molecule type" value="Genomic_DNA"/>
</dbReference>
<comment type="caution">
    <text evidence="3">The sequence shown here is derived from an EMBL/GenBank/DDBJ whole genome shotgun (WGS) entry which is preliminary data.</text>
</comment>
<dbReference type="Proteomes" id="UP001594351">
    <property type="component" value="Unassembled WGS sequence"/>
</dbReference>